<dbReference type="InterPro" id="IPR050625">
    <property type="entry name" value="ParA/MinD_ATPase"/>
</dbReference>
<dbReference type="InterPro" id="IPR027417">
    <property type="entry name" value="P-loop_NTPase"/>
</dbReference>
<dbReference type="SUPFAM" id="SSF81995">
    <property type="entry name" value="beta-sandwich domain of Sec23/24"/>
    <property type="match status" value="1"/>
</dbReference>
<proteinExistence type="predicted"/>
<feature type="compositionally biased region" description="Basic and acidic residues" evidence="1">
    <location>
        <begin position="1"/>
        <end position="13"/>
    </location>
</feature>
<reference evidence="2 3" key="1">
    <citation type="submission" date="2017-04" db="EMBL/GenBank/DDBJ databases">
        <title>The new phylogeny of genus Mycobacterium.</title>
        <authorList>
            <person name="Tortoli E."/>
            <person name="Trovato A."/>
            <person name="Cirillo D.M."/>
        </authorList>
    </citation>
    <scope>NUCLEOTIDE SEQUENCE [LARGE SCALE GENOMIC DNA]</scope>
    <source>
        <strain evidence="2 3">KCTC 19819</strain>
    </source>
</reference>
<dbReference type="EMBL" id="NCXO01000008">
    <property type="protein sequence ID" value="OSC34675.1"/>
    <property type="molecule type" value="Genomic_DNA"/>
</dbReference>
<keyword evidence="3" id="KW-1185">Reference proteome</keyword>
<comment type="caution">
    <text evidence="2">The sequence shown here is derived from an EMBL/GenBank/DDBJ whole genome shotgun (WGS) entry which is preliminary data.</text>
</comment>
<dbReference type="AlphaFoldDB" id="A0A7I7SDL4"/>
<evidence type="ECO:0000313" key="3">
    <source>
        <dbReference type="Proteomes" id="UP000193577"/>
    </source>
</evidence>
<feature type="region of interest" description="Disordered" evidence="1">
    <location>
        <begin position="1"/>
        <end position="154"/>
    </location>
</feature>
<feature type="compositionally biased region" description="Low complexity" evidence="1">
    <location>
        <begin position="72"/>
        <end position="99"/>
    </location>
</feature>
<dbReference type="GO" id="GO:0009898">
    <property type="term" value="C:cytoplasmic side of plasma membrane"/>
    <property type="evidence" value="ECO:0007669"/>
    <property type="project" value="TreeGrafter"/>
</dbReference>
<dbReference type="GO" id="GO:0016887">
    <property type="term" value="F:ATP hydrolysis activity"/>
    <property type="evidence" value="ECO:0007669"/>
    <property type="project" value="TreeGrafter"/>
</dbReference>
<feature type="compositionally biased region" description="Basic and acidic residues" evidence="1">
    <location>
        <begin position="129"/>
        <end position="138"/>
    </location>
</feature>
<feature type="compositionally biased region" description="Low complexity" evidence="1">
    <location>
        <begin position="46"/>
        <end position="57"/>
    </location>
</feature>
<dbReference type="PANTHER" id="PTHR43384:SF14">
    <property type="entry name" value="ESX-1 SECRETION-ASSOCIATED PROTEIN ESPI"/>
    <property type="match status" value="1"/>
</dbReference>
<dbReference type="GO" id="GO:0005524">
    <property type="term" value="F:ATP binding"/>
    <property type="evidence" value="ECO:0007669"/>
    <property type="project" value="TreeGrafter"/>
</dbReference>
<sequence>MPDQNRRPDDVRAKYANAAPDLMDTPPERHPELSDAPPADSSGTDARSAAAAQWSPAGPNHPPRVPIPGHLQQPQPAAAQPPQQIPQQPAAAQPPQQTTMPPPLPQAPHRAQFPPQKQAVPPRVPRQRPPADFDDHQENSAGSPRSELIGGRVEGAQRGWRATVNRLLRTNLSKGSDEQEYDHRVSQIQRTLRSSKTIGVLSGKGSSGKTSIALNMGATIASKQRGAKVVAMSIDPMGNISDRVLAVNNQAPQSVMALAAEPDGELRRAPVVSTYLQTDRSGLRVLGASTCDGSQFLDPDSLLRVLGVIGDQFDLTVLDFGLNIDSPTYHAGLGAVDQLVLAASTTKDSIDELHVLIRTLKAFGGSYLELLPNAVVVLSQTRPGKTNVDIAKERNSITNSYGMTVITVPFDAHASEGGPMSIELMDEETRLRYVWLAAEVMSRLPAD</sequence>
<dbReference type="Pfam" id="PF01656">
    <property type="entry name" value="CbiA"/>
    <property type="match status" value="1"/>
</dbReference>
<dbReference type="RefSeq" id="WP_085302635.1">
    <property type="nucleotide sequence ID" value="NZ_AP022594.1"/>
</dbReference>
<dbReference type="PANTHER" id="PTHR43384">
    <property type="entry name" value="SEPTUM SITE-DETERMINING PROTEIN MIND HOMOLOG, CHLOROPLASTIC-RELATED"/>
    <property type="match status" value="1"/>
</dbReference>
<dbReference type="GO" id="GO:0005829">
    <property type="term" value="C:cytosol"/>
    <property type="evidence" value="ECO:0007669"/>
    <property type="project" value="TreeGrafter"/>
</dbReference>
<name>A0A7I7SDL4_9MYCO</name>
<evidence type="ECO:0000313" key="2">
    <source>
        <dbReference type="EMBL" id="OSC34675.1"/>
    </source>
</evidence>
<evidence type="ECO:0000256" key="1">
    <source>
        <dbReference type="SAM" id="MobiDB-lite"/>
    </source>
</evidence>
<dbReference type="InterPro" id="IPR002586">
    <property type="entry name" value="CobQ/CobB/MinD/ParA_Nub-bd_dom"/>
</dbReference>
<organism evidence="2 3">
    <name type="scientific">Mycolicibacillus koreensis</name>
    <dbReference type="NCBI Taxonomy" id="1069220"/>
    <lineage>
        <taxon>Bacteria</taxon>
        <taxon>Bacillati</taxon>
        <taxon>Actinomycetota</taxon>
        <taxon>Actinomycetes</taxon>
        <taxon>Mycobacteriales</taxon>
        <taxon>Mycobacteriaceae</taxon>
        <taxon>Mycolicibacillus</taxon>
    </lineage>
</organism>
<dbReference type="Proteomes" id="UP000193577">
    <property type="component" value="Unassembled WGS sequence"/>
</dbReference>
<accession>A0A7I7SDL4</accession>
<protein>
    <submittedName>
        <fullName evidence="2">Uncharacterized protein</fullName>
    </submittedName>
</protein>
<dbReference type="SUPFAM" id="SSF52540">
    <property type="entry name" value="P-loop containing nucleoside triphosphate hydrolases"/>
    <property type="match status" value="1"/>
</dbReference>
<dbReference type="Gene3D" id="3.40.50.300">
    <property type="entry name" value="P-loop containing nucleotide triphosphate hydrolases"/>
    <property type="match status" value="1"/>
</dbReference>
<gene>
    <name evidence="2" type="ORF">B8W67_05355</name>
</gene>
<dbReference type="OrthoDB" id="4640801at2"/>
<dbReference type="GO" id="GO:0051782">
    <property type="term" value="P:negative regulation of cell division"/>
    <property type="evidence" value="ECO:0007669"/>
    <property type="project" value="TreeGrafter"/>
</dbReference>